<dbReference type="KEGG" id="palw:PSAL_018810"/>
<evidence type="ECO:0000313" key="3">
    <source>
        <dbReference type="Proteomes" id="UP000283786"/>
    </source>
</evidence>
<feature type="domain" description="DUF6473" evidence="1">
    <location>
        <begin position="1"/>
        <end position="257"/>
    </location>
</feature>
<dbReference type="EMBL" id="CP060436">
    <property type="protein sequence ID" value="QPM90642.1"/>
    <property type="molecule type" value="Genomic_DNA"/>
</dbReference>
<name>A0A418SJR4_9RHOB</name>
<protein>
    <recommendedName>
        <fullName evidence="1">DUF6473 domain-containing protein</fullName>
    </recommendedName>
</protein>
<dbReference type="InterPro" id="IPR045524">
    <property type="entry name" value="DUF6473"/>
</dbReference>
<sequence length="268" mass="29398">MFRGPARALKGDYLACLGGDETYGRYIARPFPGMLEEDFGLPVVNLGIANAGPDVFLSDPALLEIVNCARAVVLRMPGALNMSNRYYSVHPMRNDRFLNATGLLQGLFPNFDFTGFHHVGQMLTTLCACDADAFASLRRELQETWVLKMEMLLDRIAPPVLGFWFAAQAPRKQSAALPEPRPDLLPSLSAALVTEAMLTRISTLTKGFAYTIPSSALLERGTQGMFFAPDEAATAARHFPPAAHELAAEMLIDPLTAILSDKRTRRAR</sequence>
<gene>
    <name evidence="2" type="ORF">PSAL_018810</name>
</gene>
<organism evidence="2 3">
    <name type="scientific">Pseudooceanicola algae</name>
    <dbReference type="NCBI Taxonomy" id="1537215"/>
    <lineage>
        <taxon>Bacteria</taxon>
        <taxon>Pseudomonadati</taxon>
        <taxon>Pseudomonadota</taxon>
        <taxon>Alphaproteobacteria</taxon>
        <taxon>Rhodobacterales</taxon>
        <taxon>Paracoccaceae</taxon>
        <taxon>Pseudooceanicola</taxon>
    </lineage>
</organism>
<proteinExistence type="predicted"/>
<dbReference type="AlphaFoldDB" id="A0A418SJR4"/>
<keyword evidence="3" id="KW-1185">Reference proteome</keyword>
<evidence type="ECO:0000259" key="1">
    <source>
        <dbReference type="Pfam" id="PF20078"/>
    </source>
</evidence>
<dbReference type="Pfam" id="PF20078">
    <property type="entry name" value="DUF6473"/>
    <property type="match status" value="1"/>
</dbReference>
<accession>A0A418SJR4</accession>
<evidence type="ECO:0000313" key="2">
    <source>
        <dbReference type="EMBL" id="QPM90642.1"/>
    </source>
</evidence>
<reference evidence="2 3" key="1">
    <citation type="submission" date="2020-08" db="EMBL/GenBank/DDBJ databases">
        <title>Genome sequence of Rhodobacteraceae bacterium Lw-13e.</title>
        <authorList>
            <person name="Poehlein A."/>
            <person name="Wolter L."/>
            <person name="Daniel R."/>
            <person name="Brinkhoff T."/>
        </authorList>
    </citation>
    <scope>NUCLEOTIDE SEQUENCE [LARGE SCALE GENOMIC DNA]</scope>
    <source>
        <strain evidence="2 3">Lw-13e</strain>
    </source>
</reference>
<dbReference type="Proteomes" id="UP000283786">
    <property type="component" value="Chromosome"/>
</dbReference>